<feature type="transmembrane region" description="Helical" evidence="6">
    <location>
        <begin position="185"/>
        <end position="209"/>
    </location>
</feature>
<accession>A0AAE3IQ03</accession>
<feature type="transmembrane region" description="Helical" evidence="6">
    <location>
        <begin position="157"/>
        <end position="178"/>
    </location>
</feature>
<feature type="transmembrane region" description="Helical" evidence="6">
    <location>
        <begin position="330"/>
        <end position="353"/>
    </location>
</feature>
<proteinExistence type="predicted"/>
<protein>
    <submittedName>
        <fullName evidence="7">Amino acid permease</fullName>
    </submittedName>
</protein>
<dbReference type="InterPro" id="IPR002293">
    <property type="entry name" value="AA/rel_permease1"/>
</dbReference>
<comment type="subcellular location">
    <subcellularLocation>
        <location evidence="1">Membrane</location>
        <topology evidence="1">Multi-pass membrane protein</topology>
    </subcellularLocation>
</comment>
<reference evidence="7" key="1">
    <citation type="submission" date="2022-10" db="EMBL/GenBank/DDBJ databases">
        <authorList>
            <person name="Kim H.S."/>
            <person name="Kim J.-S."/>
            <person name="Suh M.K."/>
            <person name="Eom M.K."/>
            <person name="Lee J.-S."/>
        </authorList>
    </citation>
    <scope>NUCLEOTIDE SEQUENCE</scope>
    <source>
        <strain evidence="7">LIP-5</strain>
    </source>
</reference>
<dbReference type="Pfam" id="PF13520">
    <property type="entry name" value="AA_permease_2"/>
    <property type="match status" value="1"/>
</dbReference>
<feature type="transmembrane region" description="Helical" evidence="6">
    <location>
        <begin position="410"/>
        <end position="429"/>
    </location>
</feature>
<feature type="transmembrane region" description="Helical" evidence="6">
    <location>
        <begin position="465"/>
        <end position="484"/>
    </location>
</feature>
<dbReference type="GO" id="GO:0015171">
    <property type="term" value="F:amino acid transmembrane transporter activity"/>
    <property type="evidence" value="ECO:0007669"/>
    <property type="project" value="TreeGrafter"/>
</dbReference>
<evidence type="ECO:0000256" key="5">
    <source>
        <dbReference type="ARBA" id="ARBA00023136"/>
    </source>
</evidence>
<evidence type="ECO:0000256" key="6">
    <source>
        <dbReference type="SAM" id="Phobius"/>
    </source>
</evidence>
<name>A0AAE3IQ03_9BACT</name>
<dbReference type="RefSeq" id="WP_263038517.1">
    <property type="nucleotide sequence ID" value="NZ_JAOTPL010000017.1"/>
</dbReference>
<keyword evidence="3 6" id="KW-0812">Transmembrane</keyword>
<evidence type="ECO:0000256" key="4">
    <source>
        <dbReference type="ARBA" id="ARBA00022989"/>
    </source>
</evidence>
<evidence type="ECO:0000256" key="2">
    <source>
        <dbReference type="ARBA" id="ARBA00022448"/>
    </source>
</evidence>
<feature type="transmembrane region" description="Helical" evidence="6">
    <location>
        <begin position="504"/>
        <end position="523"/>
    </location>
</feature>
<feature type="transmembrane region" description="Helical" evidence="6">
    <location>
        <begin position="535"/>
        <end position="553"/>
    </location>
</feature>
<comment type="caution">
    <text evidence="7">The sequence shown here is derived from an EMBL/GenBank/DDBJ whole genome shotgun (WGS) entry which is preliminary data.</text>
</comment>
<keyword evidence="5 6" id="KW-0472">Membrane</keyword>
<keyword evidence="2" id="KW-0813">Transport</keyword>
<dbReference type="Proteomes" id="UP001209317">
    <property type="component" value="Unassembled WGS sequence"/>
</dbReference>
<feature type="transmembrane region" description="Helical" evidence="6">
    <location>
        <begin position="229"/>
        <end position="248"/>
    </location>
</feature>
<dbReference type="PANTHER" id="PTHR43243">
    <property type="entry name" value="INNER MEMBRANE TRANSPORTER YGJI-RELATED"/>
    <property type="match status" value="1"/>
</dbReference>
<gene>
    <name evidence="7" type="ORF">OD355_10925</name>
</gene>
<feature type="transmembrane region" description="Helical" evidence="6">
    <location>
        <begin position="31"/>
        <end position="53"/>
    </location>
</feature>
<keyword evidence="4 6" id="KW-1133">Transmembrane helix</keyword>
<evidence type="ECO:0000256" key="1">
    <source>
        <dbReference type="ARBA" id="ARBA00004141"/>
    </source>
</evidence>
<sequence length="563" mass="60318">MSLFSKKSISSLILESEESEHGLKKTLSSGALIALGIGAIIGAGLFSITGMAAANHAGAGIMISFVIAALGCAFAGLCYAEFASMIPISGSAYTYSYATMGEFIAWIIGWDLVLEYAVGSATVASSWSGYLGKLFSSYGVALPEQLMITPFDVTSTGAAGIINLPAVFIVTVMSLLLIRGTSESALVNTIIVILKVAIVLVFIFVGFKYVRTENLVPLIPENTGTFGEFGWTGVIRAAAIVFFAYIGFDAVSTAAQETKNPGRSMPIGILGSLLICTVLYVLFSYVMVGVAHYSAFKGESGGDHLAPVAIAIEHMGNAGADGKIVAAYPWLNTSIIIAILLGYASVILVLLLGQSRVFYAMSRDGLIPKSFSRLHPKYRTPAKSNMLFMIFVSVFAAFVPGRVVGEMTSIGTLFAFILVCLGIIVLRKVNPGAPRKFKTPLVPLIPVLGIITCLGMMVFLPVDTWIRLVAWMMIGLDVYLYSGIRGSILGKQEPMQTHRKSYRVTAATGFGSTLLLGILGYIHGAKAGHMDGIAMFAYIMAVVHFFIYFYFYIKGESRMEKDV</sequence>
<dbReference type="PIRSF" id="PIRSF006060">
    <property type="entry name" value="AA_transporter"/>
    <property type="match status" value="1"/>
</dbReference>
<evidence type="ECO:0000313" key="7">
    <source>
        <dbReference type="EMBL" id="MCU7695031.1"/>
    </source>
</evidence>
<dbReference type="GO" id="GO:0016020">
    <property type="term" value="C:membrane"/>
    <property type="evidence" value="ECO:0007669"/>
    <property type="project" value="UniProtKB-SubCell"/>
</dbReference>
<evidence type="ECO:0000313" key="8">
    <source>
        <dbReference type="Proteomes" id="UP001209317"/>
    </source>
</evidence>
<feature type="transmembrane region" description="Helical" evidence="6">
    <location>
        <begin position="441"/>
        <end position="459"/>
    </location>
</feature>
<feature type="transmembrane region" description="Helical" evidence="6">
    <location>
        <begin position="59"/>
        <end position="80"/>
    </location>
</feature>
<keyword evidence="8" id="KW-1185">Reference proteome</keyword>
<feature type="transmembrane region" description="Helical" evidence="6">
    <location>
        <begin position="269"/>
        <end position="293"/>
    </location>
</feature>
<dbReference type="EMBL" id="JAOTPL010000017">
    <property type="protein sequence ID" value="MCU7695031.1"/>
    <property type="molecule type" value="Genomic_DNA"/>
</dbReference>
<feature type="transmembrane region" description="Helical" evidence="6">
    <location>
        <begin position="92"/>
        <end position="110"/>
    </location>
</feature>
<dbReference type="PANTHER" id="PTHR43243:SF4">
    <property type="entry name" value="CATIONIC AMINO ACID TRANSPORTER 4"/>
    <property type="match status" value="1"/>
</dbReference>
<organism evidence="7 8">
    <name type="scientific">Haoranjiania flava</name>
    <dbReference type="NCBI Taxonomy" id="1856322"/>
    <lineage>
        <taxon>Bacteria</taxon>
        <taxon>Pseudomonadati</taxon>
        <taxon>Bacteroidota</taxon>
        <taxon>Chitinophagia</taxon>
        <taxon>Chitinophagales</taxon>
        <taxon>Chitinophagaceae</taxon>
        <taxon>Haoranjiania</taxon>
    </lineage>
</organism>
<evidence type="ECO:0000256" key="3">
    <source>
        <dbReference type="ARBA" id="ARBA00022692"/>
    </source>
</evidence>
<feature type="transmembrane region" description="Helical" evidence="6">
    <location>
        <begin position="386"/>
        <end position="404"/>
    </location>
</feature>
<dbReference type="AlphaFoldDB" id="A0AAE3IQ03"/>
<dbReference type="Gene3D" id="1.20.1740.10">
    <property type="entry name" value="Amino acid/polyamine transporter I"/>
    <property type="match status" value="1"/>
</dbReference>